<dbReference type="PANTHER" id="PTHR42850:SF2">
    <property type="entry name" value="BLL5683 PROTEIN"/>
    <property type="match status" value="1"/>
</dbReference>
<evidence type="ECO:0000313" key="3">
    <source>
        <dbReference type="EMBL" id="GGM11089.1"/>
    </source>
</evidence>
<dbReference type="Gene3D" id="3.60.21.10">
    <property type="match status" value="1"/>
</dbReference>
<organism evidence="3 4">
    <name type="scientific">Deinococcus aerophilus</name>
    <dbReference type="NCBI Taxonomy" id="522488"/>
    <lineage>
        <taxon>Bacteria</taxon>
        <taxon>Thermotogati</taxon>
        <taxon>Deinococcota</taxon>
        <taxon>Deinococci</taxon>
        <taxon>Deinococcales</taxon>
        <taxon>Deinococcaceae</taxon>
        <taxon>Deinococcus</taxon>
    </lineage>
</organism>
<feature type="domain" description="Calcineurin-like phosphoesterase" evidence="2">
    <location>
        <begin position="1"/>
        <end position="186"/>
    </location>
</feature>
<gene>
    <name evidence="3" type="ORF">GCM10010841_19490</name>
</gene>
<accession>A0ABQ2GTN4</accession>
<evidence type="ECO:0000313" key="4">
    <source>
        <dbReference type="Proteomes" id="UP000661918"/>
    </source>
</evidence>
<dbReference type="PANTHER" id="PTHR42850">
    <property type="entry name" value="METALLOPHOSPHOESTERASE"/>
    <property type="match status" value="1"/>
</dbReference>
<comment type="caution">
    <text evidence="3">The sequence shown here is derived from an EMBL/GenBank/DDBJ whole genome shotgun (WGS) entry which is preliminary data.</text>
</comment>
<proteinExistence type="inferred from homology"/>
<dbReference type="InterPro" id="IPR029052">
    <property type="entry name" value="Metallo-depent_PP-like"/>
</dbReference>
<dbReference type="SUPFAM" id="SSF56300">
    <property type="entry name" value="Metallo-dependent phosphatases"/>
    <property type="match status" value="1"/>
</dbReference>
<dbReference type="EMBL" id="BMOM01000014">
    <property type="protein sequence ID" value="GGM11089.1"/>
    <property type="molecule type" value="Genomic_DNA"/>
</dbReference>
<name>A0ABQ2GTN4_9DEIO</name>
<reference evidence="4" key="1">
    <citation type="journal article" date="2019" name="Int. J. Syst. Evol. Microbiol.">
        <title>The Global Catalogue of Microorganisms (GCM) 10K type strain sequencing project: providing services to taxonomists for standard genome sequencing and annotation.</title>
        <authorList>
            <consortium name="The Broad Institute Genomics Platform"/>
            <consortium name="The Broad Institute Genome Sequencing Center for Infectious Disease"/>
            <person name="Wu L."/>
            <person name="Ma J."/>
        </authorList>
    </citation>
    <scope>NUCLEOTIDE SEQUENCE [LARGE SCALE GENOMIC DNA]</scope>
    <source>
        <strain evidence="4">JCM 15443</strain>
    </source>
</reference>
<dbReference type="RefSeq" id="WP_188903916.1">
    <property type="nucleotide sequence ID" value="NZ_BMOM01000014.1"/>
</dbReference>
<dbReference type="Proteomes" id="UP000661918">
    <property type="component" value="Unassembled WGS sequence"/>
</dbReference>
<comment type="similarity">
    <text evidence="1">Belongs to the metallophosphoesterase superfamily. YfcE family.</text>
</comment>
<evidence type="ECO:0000259" key="2">
    <source>
        <dbReference type="Pfam" id="PF12850"/>
    </source>
</evidence>
<keyword evidence="4" id="KW-1185">Reference proteome</keyword>
<protein>
    <submittedName>
        <fullName evidence="3">Metallophosphoesterase</fullName>
    </submittedName>
</protein>
<evidence type="ECO:0000256" key="1">
    <source>
        <dbReference type="ARBA" id="ARBA00008950"/>
    </source>
</evidence>
<sequence length="234" mass="25076">MRLAVLSDVHGNVYALEAVLADIRAAAPDAVYNLGDTVWGGADPARAWAEQLEHAPPTVRGNTDETVAGWHAGRAEHWREWVVAQLPPEVPGVLGRLPTTAEAAGGELLLAHGSLHSAWDALFVNRSGGAASPDELLEQVGSWPRARVVVVGHTHREQVACADGVTFVNVGPVSRQLQGDPAARWALLERRGPLWNVTFRRTAYDVEAAAAWALAHCPDGEKEAGQLRRGRPVA</sequence>
<dbReference type="Pfam" id="PF12850">
    <property type="entry name" value="Metallophos_2"/>
    <property type="match status" value="1"/>
</dbReference>
<dbReference type="InterPro" id="IPR024654">
    <property type="entry name" value="Calcineurin-like_PHP_lpxH"/>
</dbReference>
<dbReference type="PIRSF" id="PIRSF000883">
    <property type="entry name" value="Pesterase_MJ0912"/>
    <property type="match status" value="1"/>
</dbReference>
<dbReference type="InterPro" id="IPR050126">
    <property type="entry name" value="Ap4A_hydrolase"/>
</dbReference>
<dbReference type="InterPro" id="IPR011152">
    <property type="entry name" value="Pesterase_MJ0912"/>
</dbReference>